<evidence type="ECO:0000313" key="2">
    <source>
        <dbReference type="Proteomes" id="UP000625283"/>
    </source>
</evidence>
<sequence length="86" mass="10127">MQRNDKLRTSFGQYMMDHFEDQRLKEISTENDIIDVHLITGIELPRLRNIYFNGGSPQVFEFILIEKAMGMDPGQMIKDFISKYPI</sequence>
<protein>
    <submittedName>
        <fullName evidence="1">Uncharacterized protein</fullName>
    </submittedName>
</protein>
<accession>A0ABS1R1U9</accession>
<organism evidence="1 2">
    <name type="scientific">Sphingobacterium faecale</name>
    <dbReference type="NCBI Taxonomy" id="2803775"/>
    <lineage>
        <taxon>Bacteria</taxon>
        <taxon>Pseudomonadati</taxon>
        <taxon>Bacteroidota</taxon>
        <taxon>Sphingobacteriia</taxon>
        <taxon>Sphingobacteriales</taxon>
        <taxon>Sphingobacteriaceae</taxon>
        <taxon>Sphingobacterium</taxon>
    </lineage>
</organism>
<dbReference type="RefSeq" id="WP_202102429.1">
    <property type="nucleotide sequence ID" value="NZ_JAERTY010000003.1"/>
</dbReference>
<dbReference type="EMBL" id="JAERTY010000003">
    <property type="protein sequence ID" value="MBL1408679.1"/>
    <property type="molecule type" value="Genomic_DNA"/>
</dbReference>
<comment type="caution">
    <text evidence="1">The sequence shown here is derived from an EMBL/GenBank/DDBJ whole genome shotgun (WGS) entry which is preliminary data.</text>
</comment>
<name>A0ABS1R1U9_9SPHI</name>
<reference evidence="1 2" key="1">
    <citation type="submission" date="2021-01" db="EMBL/GenBank/DDBJ databases">
        <title>C459-1 draft genome sequence.</title>
        <authorList>
            <person name="Zhang X.-F."/>
        </authorList>
    </citation>
    <scope>NUCLEOTIDE SEQUENCE [LARGE SCALE GENOMIC DNA]</scope>
    <source>
        <strain evidence="2">C459-1</strain>
    </source>
</reference>
<proteinExistence type="predicted"/>
<gene>
    <name evidence="1" type="ORF">JKG61_07960</name>
</gene>
<evidence type="ECO:0000313" key="1">
    <source>
        <dbReference type="EMBL" id="MBL1408679.1"/>
    </source>
</evidence>
<keyword evidence="2" id="KW-1185">Reference proteome</keyword>
<dbReference type="Proteomes" id="UP000625283">
    <property type="component" value="Unassembled WGS sequence"/>
</dbReference>